<dbReference type="OrthoDB" id="1729737at2759"/>
<dbReference type="EMBL" id="WWBZ02000040">
    <property type="protein sequence ID" value="KAF4305614.1"/>
    <property type="molecule type" value="Genomic_DNA"/>
</dbReference>
<dbReference type="InterPro" id="IPR002035">
    <property type="entry name" value="VWF_A"/>
</dbReference>
<name>A0A8H4N2N6_9PEZI</name>
<evidence type="ECO:0000313" key="4">
    <source>
        <dbReference type="EMBL" id="KAF4300957.1"/>
    </source>
</evidence>
<dbReference type="SMART" id="SM00609">
    <property type="entry name" value="VIT"/>
    <property type="match status" value="1"/>
</dbReference>
<accession>A0A8H4N2N6</accession>
<keyword evidence="6" id="KW-1185">Reference proteome</keyword>
<dbReference type="InterPro" id="IPR013694">
    <property type="entry name" value="VIT"/>
</dbReference>
<feature type="domain" description="VIT" evidence="3">
    <location>
        <begin position="13"/>
        <end position="145"/>
    </location>
</feature>
<feature type="domain" description="VWFA" evidence="2">
    <location>
        <begin position="292"/>
        <end position="464"/>
    </location>
</feature>
<comment type="caution">
    <text evidence="4">The sequence shown here is derived from an EMBL/GenBank/DDBJ whole genome shotgun (WGS) entry which is preliminary data.</text>
</comment>
<feature type="region of interest" description="Disordered" evidence="1">
    <location>
        <begin position="792"/>
        <end position="814"/>
    </location>
</feature>
<dbReference type="PANTHER" id="PTHR45737:SF6">
    <property type="entry name" value="VON WILLEBRAND FACTOR A DOMAIN-CONTAINING PROTEIN 5A"/>
    <property type="match status" value="1"/>
</dbReference>
<protein>
    <submittedName>
        <fullName evidence="4">Putative von willebrand domain containing protein</fullName>
    </submittedName>
</protein>
<evidence type="ECO:0000259" key="3">
    <source>
        <dbReference type="PROSITE" id="PS51468"/>
    </source>
</evidence>
<reference evidence="4 6" key="1">
    <citation type="submission" date="2020-04" db="EMBL/GenBank/DDBJ databases">
        <title>Genome Assembly and Annotation of Botryosphaeria dothidea sdau 11-99, a Latent Pathogen of Apple Fruit Ring Rot in China.</title>
        <authorList>
            <person name="Yu C."/>
            <person name="Diao Y."/>
            <person name="Lu Q."/>
            <person name="Zhao J."/>
            <person name="Cui S."/>
            <person name="Peng C."/>
            <person name="He B."/>
            <person name="Liu H."/>
        </authorList>
    </citation>
    <scope>NUCLEOTIDE SEQUENCE [LARGE SCALE GENOMIC DNA]</scope>
    <source>
        <strain evidence="6">sdau11-99</strain>
        <strain evidence="4">Sdau11-99</strain>
    </source>
</reference>
<dbReference type="SUPFAM" id="SSF53300">
    <property type="entry name" value="vWA-like"/>
    <property type="match status" value="1"/>
</dbReference>
<dbReference type="Proteomes" id="UP000572817">
    <property type="component" value="Unassembled WGS sequence"/>
</dbReference>
<evidence type="ECO:0000259" key="2">
    <source>
        <dbReference type="PROSITE" id="PS50234"/>
    </source>
</evidence>
<proteinExistence type="predicted"/>
<feature type="region of interest" description="Disordered" evidence="1">
    <location>
        <begin position="901"/>
        <end position="929"/>
    </location>
</feature>
<dbReference type="PROSITE" id="PS50234">
    <property type="entry name" value="VWFA"/>
    <property type="match status" value="1"/>
</dbReference>
<dbReference type="PANTHER" id="PTHR45737">
    <property type="entry name" value="VON WILLEBRAND FACTOR A DOMAIN-CONTAINING PROTEIN 5A"/>
    <property type="match status" value="1"/>
</dbReference>
<gene>
    <name evidence="5" type="ORF">GTA08_BOTSDO07031</name>
    <name evidence="4" type="ORF">GTA08_BOTSDO11225</name>
</gene>
<dbReference type="EMBL" id="WWBZ02000082">
    <property type="protein sequence ID" value="KAF4300957.1"/>
    <property type="molecule type" value="Genomic_DNA"/>
</dbReference>
<dbReference type="Gene3D" id="3.40.50.410">
    <property type="entry name" value="von Willebrand factor, type A domain"/>
    <property type="match status" value="1"/>
</dbReference>
<sequence length="1037" mass="114752">MAHICGFYYCSYHPENPHWSQWQRHYLPQVTLKSHTTILSKTSRTVLTQTFTNPNQTKAIKNVRYTFPLYDGVSVVGFTCRVGARIIKGLVKEKERAKADFQEAVERGETAGLLEQLPDASDVFTTTVGNIPPAATIVSEITYLGELKHDAEVDGIRFTIPTAIAPRYGEYPGELLSKADIPTAQADSGMEIVVDAILDDSYIKQLRSPTHPIAVSMGTTSTSPEAEPTMAKASATLSLGTAELEKDFIIQVIPMDTSKPAAILEVHPRIPQQRAVMTTLIPKFALPSIKPEVVFICDRSGSMDDGWKIPTVISALKVFLKSLPVGVRFNICSFGSTHSFLWPKSRAYTQDSLNEAVRHVEGFAANYGGTEIFAPLQATIENRYKDMELEVMILTDGDVWQHDWIFAYLNEQIHENREQIRVFTLGVGLNASSALVEGVARAGNGFSQAVGDNEKLDNKVVRMLKAALTPHITDYSLEVKYAEAQENSDTDDDFEIIEKVTDSLRVDLKLQDKEPGKEAEEKQKEPISLFDESINVEAPSTKEKFPEGADRYAHLPPINAPAILQAPTRIPPLFPFNRTTVYLVLSPNSPAAGRTPTSVVLRGTSAHGPLELEIPVKLAAENEGKGETVHQLAARAAIRELEEGRGWLSEAVDPTGAKLKGKMEGRWDEMLEREAVRLGVEFQVAGKWCSFVALEKNSTTQEDKRMEQDWEYLDDESQASKGTARQLPHRSSDPRVSMRTRDRDFNPANLRQLAATNGGMVSSGSGSLPKHQSDLMLLEQSNRNRLHMKRRRGGPAALGGMSAGGTRGGGRGGGTMTGFRQRVTDTLAPRSSTTGQPRMQMGAQPQAMHMAAVQSQQMQQMSAARQMMQQQQFGGRVVAHPGDQPSQTLLRLKKKKRKVEWRRSGDVEAEVDKDDGDARTNNFAPDSADAERAKWNAQTQLEKLTSLQSFEGFWEWEEKLLEAVGVSEENAAQEKLVPGKLVATMLAVAYLRNVLRNEEESWELVVEKAEEWARTNSGDEETLEKLAASAERLVKGQ</sequence>
<dbReference type="PROSITE" id="PS51468">
    <property type="entry name" value="VIT"/>
    <property type="match status" value="1"/>
</dbReference>
<organism evidence="4 6">
    <name type="scientific">Botryosphaeria dothidea</name>
    <dbReference type="NCBI Taxonomy" id="55169"/>
    <lineage>
        <taxon>Eukaryota</taxon>
        <taxon>Fungi</taxon>
        <taxon>Dikarya</taxon>
        <taxon>Ascomycota</taxon>
        <taxon>Pezizomycotina</taxon>
        <taxon>Dothideomycetes</taxon>
        <taxon>Dothideomycetes incertae sedis</taxon>
        <taxon>Botryosphaeriales</taxon>
        <taxon>Botryosphaeriaceae</taxon>
        <taxon>Botryosphaeria</taxon>
    </lineage>
</organism>
<dbReference type="InterPro" id="IPR036465">
    <property type="entry name" value="vWFA_dom_sf"/>
</dbReference>
<dbReference type="SMART" id="SM00327">
    <property type="entry name" value="VWA"/>
    <property type="match status" value="1"/>
</dbReference>
<dbReference type="Pfam" id="PF13768">
    <property type="entry name" value="VWA_3"/>
    <property type="match status" value="1"/>
</dbReference>
<dbReference type="AlphaFoldDB" id="A0A8H4N2N6"/>
<feature type="compositionally biased region" description="Gly residues" evidence="1">
    <location>
        <begin position="801"/>
        <end position="814"/>
    </location>
</feature>
<evidence type="ECO:0000256" key="1">
    <source>
        <dbReference type="SAM" id="MobiDB-lite"/>
    </source>
</evidence>
<dbReference type="Pfam" id="PF08487">
    <property type="entry name" value="VIT"/>
    <property type="match status" value="1"/>
</dbReference>
<feature type="region of interest" description="Disordered" evidence="1">
    <location>
        <begin position="715"/>
        <end position="741"/>
    </location>
</feature>
<evidence type="ECO:0000313" key="5">
    <source>
        <dbReference type="EMBL" id="KAF4305614.1"/>
    </source>
</evidence>
<evidence type="ECO:0000313" key="6">
    <source>
        <dbReference type="Proteomes" id="UP000572817"/>
    </source>
</evidence>